<dbReference type="RefSeq" id="WP_160754555.1">
    <property type="nucleotide sequence ID" value="NZ_WTYL01000001.1"/>
</dbReference>
<accession>A0A845ATK5</accession>
<dbReference type="Gene3D" id="2.60.120.10">
    <property type="entry name" value="Jelly Rolls"/>
    <property type="match status" value="1"/>
</dbReference>
<dbReference type="InterPro" id="IPR014710">
    <property type="entry name" value="RmlC-like_jellyroll"/>
</dbReference>
<gene>
    <name evidence="1" type="ORF">GRI65_00315</name>
</gene>
<dbReference type="OrthoDB" id="6155297at2"/>
<evidence type="ECO:0000313" key="1">
    <source>
        <dbReference type="EMBL" id="MXP42893.1"/>
    </source>
</evidence>
<evidence type="ECO:0008006" key="3">
    <source>
        <dbReference type="Google" id="ProtNLM"/>
    </source>
</evidence>
<organism evidence="1 2">
    <name type="scientific">Allopontixanthobacter sediminis</name>
    <dbReference type="NCBI Taxonomy" id="1689985"/>
    <lineage>
        <taxon>Bacteria</taxon>
        <taxon>Pseudomonadati</taxon>
        <taxon>Pseudomonadota</taxon>
        <taxon>Alphaproteobacteria</taxon>
        <taxon>Sphingomonadales</taxon>
        <taxon>Erythrobacteraceae</taxon>
        <taxon>Allopontixanthobacter</taxon>
    </lineage>
</organism>
<evidence type="ECO:0000313" key="2">
    <source>
        <dbReference type="Proteomes" id="UP000431922"/>
    </source>
</evidence>
<dbReference type="EMBL" id="WTYL01000001">
    <property type="protein sequence ID" value="MXP42893.1"/>
    <property type="molecule type" value="Genomic_DNA"/>
</dbReference>
<dbReference type="AlphaFoldDB" id="A0A845ATK5"/>
<sequence>MAVDETLLYPYLSKIERRDPLSEVARAAFLKLPIEYETYDIYHDIFKEGSRPTRACLIIEGIASRYKTLRNGARQINSFHLAGDMVDLHAGLLTFADGGVRTHT</sequence>
<keyword evidence="2" id="KW-1185">Reference proteome</keyword>
<name>A0A845ATK5_9SPHN</name>
<proteinExistence type="predicted"/>
<comment type="caution">
    <text evidence="1">The sequence shown here is derived from an EMBL/GenBank/DDBJ whole genome shotgun (WGS) entry which is preliminary data.</text>
</comment>
<reference evidence="1 2" key="1">
    <citation type="submission" date="2019-12" db="EMBL/GenBank/DDBJ databases">
        <title>Genomic-based taxomic classification of the family Erythrobacteraceae.</title>
        <authorList>
            <person name="Xu L."/>
        </authorList>
    </citation>
    <scope>NUCLEOTIDE SEQUENCE [LARGE SCALE GENOMIC DNA]</scope>
    <source>
        <strain evidence="1 2">KCTC 42453</strain>
    </source>
</reference>
<dbReference type="InterPro" id="IPR018490">
    <property type="entry name" value="cNMP-bd_dom_sf"/>
</dbReference>
<protein>
    <recommendedName>
        <fullName evidence="3">Cyclic nucleotide-binding domain-containing protein</fullName>
    </recommendedName>
</protein>
<dbReference type="SUPFAM" id="SSF51206">
    <property type="entry name" value="cAMP-binding domain-like"/>
    <property type="match status" value="1"/>
</dbReference>
<dbReference type="Proteomes" id="UP000431922">
    <property type="component" value="Unassembled WGS sequence"/>
</dbReference>